<evidence type="ECO:0000313" key="3">
    <source>
        <dbReference type="Proteomes" id="UP001237642"/>
    </source>
</evidence>
<reference evidence="2" key="1">
    <citation type="submission" date="2023-02" db="EMBL/GenBank/DDBJ databases">
        <title>Genome of toxic invasive species Heracleum sosnowskyi carries increased number of genes despite the absence of recent whole-genome duplications.</title>
        <authorList>
            <person name="Schelkunov M."/>
            <person name="Shtratnikova V."/>
            <person name="Makarenko M."/>
            <person name="Klepikova A."/>
            <person name="Omelchenko D."/>
            <person name="Novikova G."/>
            <person name="Obukhova E."/>
            <person name="Bogdanov V."/>
            <person name="Penin A."/>
            <person name="Logacheva M."/>
        </authorList>
    </citation>
    <scope>NUCLEOTIDE SEQUENCE</scope>
    <source>
        <strain evidence="2">Hsosn_3</strain>
        <tissue evidence="2">Leaf</tissue>
    </source>
</reference>
<sequence>MLVFSDWTVVKLKPSPDENPYERSWKRGFGNLIVSANEIRGNIICCLLNIGAVRGREKDSMSRPTDSRWAQSISTYNFIEYCLHRRSKAVEKFYDQFGMRAFLDEMMIWTLLRKYVELRMNAYFGSQATAALICILIMLLMLTMMRVFFCGTLPLNFGTMMRMIKEARASKLTLPSISCSTPRASEENREANIRLHDISCSSHEAFLITAS</sequence>
<accession>A0AAD8HCW1</accession>
<feature type="transmembrane region" description="Helical" evidence="1">
    <location>
        <begin position="130"/>
        <end position="155"/>
    </location>
</feature>
<name>A0AAD8HCW1_9APIA</name>
<evidence type="ECO:0000313" key="2">
    <source>
        <dbReference type="EMBL" id="KAK1364824.1"/>
    </source>
</evidence>
<evidence type="ECO:0000256" key="1">
    <source>
        <dbReference type="SAM" id="Phobius"/>
    </source>
</evidence>
<proteinExistence type="predicted"/>
<keyword evidence="3" id="KW-1185">Reference proteome</keyword>
<dbReference type="AlphaFoldDB" id="A0AAD8HCW1"/>
<organism evidence="2 3">
    <name type="scientific">Heracleum sosnowskyi</name>
    <dbReference type="NCBI Taxonomy" id="360622"/>
    <lineage>
        <taxon>Eukaryota</taxon>
        <taxon>Viridiplantae</taxon>
        <taxon>Streptophyta</taxon>
        <taxon>Embryophyta</taxon>
        <taxon>Tracheophyta</taxon>
        <taxon>Spermatophyta</taxon>
        <taxon>Magnoliopsida</taxon>
        <taxon>eudicotyledons</taxon>
        <taxon>Gunneridae</taxon>
        <taxon>Pentapetalae</taxon>
        <taxon>asterids</taxon>
        <taxon>campanulids</taxon>
        <taxon>Apiales</taxon>
        <taxon>Apiaceae</taxon>
        <taxon>Apioideae</taxon>
        <taxon>apioid superclade</taxon>
        <taxon>Tordylieae</taxon>
        <taxon>Tordyliinae</taxon>
        <taxon>Heracleum</taxon>
    </lineage>
</organism>
<keyword evidence="1" id="KW-1133">Transmembrane helix</keyword>
<dbReference type="Proteomes" id="UP001237642">
    <property type="component" value="Unassembled WGS sequence"/>
</dbReference>
<dbReference type="EMBL" id="JAUIZM010000009">
    <property type="protein sequence ID" value="KAK1364824.1"/>
    <property type="molecule type" value="Genomic_DNA"/>
</dbReference>
<protein>
    <submittedName>
        <fullName evidence="2">Uncharacterized protein</fullName>
    </submittedName>
</protein>
<comment type="caution">
    <text evidence="2">The sequence shown here is derived from an EMBL/GenBank/DDBJ whole genome shotgun (WGS) entry which is preliminary data.</text>
</comment>
<keyword evidence="1" id="KW-0812">Transmembrane</keyword>
<keyword evidence="1" id="KW-0472">Membrane</keyword>
<reference evidence="2" key="2">
    <citation type="submission" date="2023-05" db="EMBL/GenBank/DDBJ databases">
        <authorList>
            <person name="Schelkunov M.I."/>
        </authorList>
    </citation>
    <scope>NUCLEOTIDE SEQUENCE</scope>
    <source>
        <strain evidence="2">Hsosn_3</strain>
        <tissue evidence="2">Leaf</tissue>
    </source>
</reference>
<gene>
    <name evidence="2" type="ORF">POM88_040385</name>
</gene>